<feature type="transmembrane region" description="Helical" evidence="1">
    <location>
        <begin position="76"/>
        <end position="97"/>
    </location>
</feature>
<keyword evidence="1" id="KW-1133">Transmembrane helix</keyword>
<gene>
    <name evidence="2" type="ORF">B0J11DRAFT_22069</name>
</gene>
<dbReference type="Proteomes" id="UP000700596">
    <property type="component" value="Unassembled WGS sequence"/>
</dbReference>
<proteinExistence type="predicted"/>
<accession>A0A9P9EFP9</accession>
<sequence>MSLNSILVSMQDSGHARSFPLRPVVVVVVVVVVHTSLTTPPTHREHYQLTIRRLGRGIKDTILARSLFHGMRALCLHLPGVFLSISISILLPSYSYISFFGLSYRRRQQAGAFYFLLGISAGMGKHLYAELSIAAVDTEQNRYKMTQLRNYFKDSSCLLFHIVGGRCNAGVIPLLNARFAWQVRDTAVEDTDFADNVAIRLSHHLPDPAFPHCYRKTMIVSVCNVYVVISAHPKQAI</sequence>
<evidence type="ECO:0000313" key="2">
    <source>
        <dbReference type="EMBL" id="KAH7138654.1"/>
    </source>
</evidence>
<dbReference type="EMBL" id="JAGMWT010000001">
    <property type="protein sequence ID" value="KAH7138654.1"/>
    <property type="molecule type" value="Genomic_DNA"/>
</dbReference>
<comment type="caution">
    <text evidence="2">The sequence shown here is derived from an EMBL/GenBank/DDBJ whole genome shotgun (WGS) entry which is preliminary data.</text>
</comment>
<name>A0A9P9EFP9_9PLEO</name>
<dbReference type="AlphaFoldDB" id="A0A9P9EFP9"/>
<protein>
    <submittedName>
        <fullName evidence="2">Uncharacterized protein</fullName>
    </submittedName>
</protein>
<reference evidence="2" key="1">
    <citation type="journal article" date="2021" name="Nat. Commun.">
        <title>Genetic determinants of endophytism in the Arabidopsis root mycobiome.</title>
        <authorList>
            <person name="Mesny F."/>
            <person name="Miyauchi S."/>
            <person name="Thiergart T."/>
            <person name="Pickel B."/>
            <person name="Atanasova L."/>
            <person name="Karlsson M."/>
            <person name="Huettel B."/>
            <person name="Barry K.W."/>
            <person name="Haridas S."/>
            <person name="Chen C."/>
            <person name="Bauer D."/>
            <person name="Andreopoulos W."/>
            <person name="Pangilinan J."/>
            <person name="LaButti K."/>
            <person name="Riley R."/>
            <person name="Lipzen A."/>
            <person name="Clum A."/>
            <person name="Drula E."/>
            <person name="Henrissat B."/>
            <person name="Kohler A."/>
            <person name="Grigoriev I.V."/>
            <person name="Martin F.M."/>
            <person name="Hacquard S."/>
        </authorList>
    </citation>
    <scope>NUCLEOTIDE SEQUENCE</scope>
    <source>
        <strain evidence="2">MPI-CAGE-CH-0243</strain>
    </source>
</reference>
<evidence type="ECO:0000313" key="3">
    <source>
        <dbReference type="Proteomes" id="UP000700596"/>
    </source>
</evidence>
<keyword evidence="3" id="KW-1185">Reference proteome</keyword>
<evidence type="ECO:0000256" key="1">
    <source>
        <dbReference type="SAM" id="Phobius"/>
    </source>
</evidence>
<keyword evidence="1" id="KW-0472">Membrane</keyword>
<keyword evidence="1" id="KW-0812">Transmembrane</keyword>
<organism evidence="2 3">
    <name type="scientific">Dendryphion nanum</name>
    <dbReference type="NCBI Taxonomy" id="256645"/>
    <lineage>
        <taxon>Eukaryota</taxon>
        <taxon>Fungi</taxon>
        <taxon>Dikarya</taxon>
        <taxon>Ascomycota</taxon>
        <taxon>Pezizomycotina</taxon>
        <taxon>Dothideomycetes</taxon>
        <taxon>Pleosporomycetidae</taxon>
        <taxon>Pleosporales</taxon>
        <taxon>Torulaceae</taxon>
        <taxon>Dendryphion</taxon>
    </lineage>
</organism>